<dbReference type="GO" id="GO:0004081">
    <property type="term" value="F:bis(5'-nucleosyl)-tetraphosphatase (asymmetrical) activity"/>
    <property type="evidence" value="ECO:0007669"/>
    <property type="project" value="TreeGrafter"/>
</dbReference>
<dbReference type="RefSeq" id="WP_114043980.1">
    <property type="nucleotide sequence ID" value="NZ_CP025198.1"/>
</dbReference>
<dbReference type="EMBL" id="CP025198">
    <property type="protein sequence ID" value="AXE37883.1"/>
    <property type="molecule type" value="Genomic_DNA"/>
</dbReference>
<dbReference type="PANTHER" id="PTHR21340">
    <property type="entry name" value="DIADENOSINE 5,5-P1,P4-TETRAPHOSPHATE PYROPHOSPHOHYDROLASE MUTT"/>
    <property type="match status" value="1"/>
</dbReference>
<feature type="domain" description="Nudix hydrolase" evidence="1">
    <location>
        <begin position="10"/>
        <end position="163"/>
    </location>
</feature>
<dbReference type="KEGG" id="acij:JS278_00692"/>
<dbReference type="InterPro" id="IPR051325">
    <property type="entry name" value="Nudix_hydrolase_domain"/>
</dbReference>
<dbReference type="GO" id="GO:0006167">
    <property type="term" value="P:AMP biosynthetic process"/>
    <property type="evidence" value="ECO:0007669"/>
    <property type="project" value="TreeGrafter"/>
</dbReference>
<dbReference type="PANTHER" id="PTHR21340:SF7">
    <property type="entry name" value="NUDIX HYDROLASE DOMAIN-CONTAINING PROTEIN"/>
    <property type="match status" value="1"/>
</dbReference>
<evidence type="ECO:0000259" key="1">
    <source>
        <dbReference type="PROSITE" id="PS51462"/>
    </source>
</evidence>
<gene>
    <name evidence="2" type="ORF">JS278_00692</name>
</gene>
<dbReference type="Gene3D" id="3.90.79.10">
    <property type="entry name" value="Nucleoside Triphosphate Pyrophosphohydrolase"/>
    <property type="match status" value="1"/>
</dbReference>
<dbReference type="InterPro" id="IPR000086">
    <property type="entry name" value="NUDIX_hydrolase_dom"/>
</dbReference>
<dbReference type="Proteomes" id="UP000251995">
    <property type="component" value="Chromosome"/>
</dbReference>
<evidence type="ECO:0000313" key="3">
    <source>
        <dbReference type="Proteomes" id="UP000251995"/>
    </source>
</evidence>
<dbReference type="PROSITE" id="PS51462">
    <property type="entry name" value="NUDIX"/>
    <property type="match status" value="1"/>
</dbReference>
<evidence type="ECO:0000313" key="2">
    <source>
        <dbReference type="EMBL" id="AXE37883.1"/>
    </source>
</evidence>
<keyword evidence="3" id="KW-1185">Reference proteome</keyword>
<dbReference type="GO" id="GO:0006754">
    <property type="term" value="P:ATP biosynthetic process"/>
    <property type="evidence" value="ECO:0007669"/>
    <property type="project" value="TreeGrafter"/>
</dbReference>
<dbReference type="Pfam" id="PF00293">
    <property type="entry name" value="NUDIX"/>
    <property type="match status" value="1"/>
</dbReference>
<dbReference type="InterPro" id="IPR015797">
    <property type="entry name" value="NUDIX_hydrolase-like_dom_sf"/>
</dbReference>
<dbReference type="OrthoDB" id="954553at2"/>
<dbReference type="SUPFAM" id="SSF55811">
    <property type="entry name" value="Nudix"/>
    <property type="match status" value="1"/>
</dbReference>
<accession>A0A344URI5</accession>
<proteinExistence type="predicted"/>
<protein>
    <recommendedName>
        <fullName evidence="1">Nudix hydrolase domain-containing protein</fullName>
    </recommendedName>
</protein>
<organism evidence="2 3">
    <name type="scientific">Acidipropionibacterium virtanenii</name>
    <dbReference type="NCBI Taxonomy" id="2057246"/>
    <lineage>
        <taxon>Bacteria</taxon>
        <taxon>Bacillati</taxon>
        <taxon>Actinomycetota</taxon>
        <taxon>Actinomycetes</taxon>
        <taxon>Propionibacteriales</taxon>
        <taxon>Propionibacteriaceae</taxon>
        <taxon>Acidipropionibacterium</taxon>
    </lineage>
</organism>
<reference evidence="2 3" key="1">
    <citation type="submission" date="2017-12" db="EMBL/GenBank/DDBJ databases">
        <title>The whole genome sequence of the Acidipropionibacterium virtanenii sp. nov. type strain JS278.</title>
        <authorList>
            <person name="Laine P."/>
            <person name="Deptula P."/>
            <person name="Varmanen P."/>
            <person name="Auvinen P."/>
        </authorList>
    </citation>
    <scope>NUCLEOTIDE SEQUENCE [LARGE SCALE GENOMIC DNA]</scope>
    <source>
        <strain evidence="2 3">JS278</strain>
    </source>
</reference>
<sequence>MVESAGLLLWRRAGDGVEVLVAHMGGPYWQRKQNGAWGITKGLFDPENEHAHDAAMRETEEELGILPSSATDAEGRVRRDVPLGTVRSRSGKLITVWARQVLDGWDLPEPGRPRSNTFHMQWPPRSGKYQAFPEIDRTAWLSPARARPLMVPSQREFLDRLAELLERGQI</sequence>
<dbReference type="AlphaFoldDB" id="A0A344URI5"/>
<name>A0A344URI5_9ACTN</name>